<comment type="similarity">
    <text evidence="1 2">Belongs to the phD/YefM antitoxin family.</text>
</comment>
<dbReference type="Proteomes" id="UP000177588">
    <property type="component" value="Unassembled WGS sequence"/>
</dbReference>
<name>A0A1G1WFK6_9BACT</name>
<dbReference type="InterPro" id="IPR006442">
    <property type="entry name" value="Antitoxin_Phd/YefM"/>
</dbReference>
<evidence type="ECO:0000313" key="4">
    <source>
        <dbReference type="Proteomes" id="UP000177588"/>
    </source>
</evidence>
<dbReference type="SUPFAM" id="SSF143120">
    <property type="entry name" value="YefM-like"/>
    <property type="match status" value="1"/>
</dbReference>
<evidence type="ECO:0000313" key="3">
    <source>
        <dbReference type="EMBL" id="OGY26017.1"/>
    </source>
</evidence>
<gene>
    <name evidence="3" type="ORF">A2Z24_02795</name>
</gene>
<dbReference type="InterPro" id="IPR036165">
    <property type="entry name" value="YefM-like_sf"/>
</dbReference>
<dbReference type="STRING" id="1802597.A2Z24_02795"/>
<dbReference type="AlphaFoldDB" id="A0A1G1WFK6"/>
<evidence type="ECO:0000256" key="2">
    <source>
        <dbReference type="RuleBase" id="RU362080"/>
    </source>
</evidence>
<evidence type="ECO:0000256" key="1">
    <source>
        <dbReference type="ARBA" id="ARBA00009981"/>
    </source>
</evidence>
<comment type="caution">
    <text evidence="3">The sequence shown here is derived from an EMBL/GenBank/DDBJ whole genome shotgun (WGS) entry which is preliminary data.</text>
</comment>
<protein>
    <recommendedName>
        <fullName evidence="2">Antitoxin</fullName>
    </recommendedName>
</protein>
<dbReference type="Pfam" id="PF02604">
    <property type="entry name" value="PhdYeFM_antitox"/>
    <property type="match status" value="1"/>
</dbReference>
<sequence>MIKTIGMLELRKRPGEFLDETFYRKSRFLIKRNRKAMAVLVPIEDFARYFEDEDIEIYTKERLKEFQKSDKTSPKASVKAKKLLYLQ</sequence>
<dbReference type="EMBL" id="MHCT01000017">
    <property type="protein sequence ID" value="OGY26017.1"/>
    <property type="molecule type" value="Genomic_DNA"/>
</dbReference>
<organism evidence="3 4">
    <name type="scientific">Candidatus Woykebacteria bacterium RBG_16_44_10</name>
    <dbReference type="NCBI Taxonomy" id="1802597"/>
    <lineage>
        <taxon>Bacteria</taxon>
        <taxon>Candidatus Woykeibacteriota</taxon>
    </lineage>
</organism>
<comment type="function">
    <text evidence="2">Antitoxin component of a type II toxin-antitoxin (TA) system.</text>
</comment>
<proteinExistence type="inferred from homology"/>
<accession>A0A1G1WFK6</accession>
<reference evidence="3 4" key="1">
    <citation type="journal article" date="2016" name="Nat. Commun.">
        <title>Thousands of microbial genomes shed light on interconnected biogeochemical processes in an aquifer system.</title>
        <authorList>
            <person name="Anantharaman K."/>
            <person name="Brown C.T."/>
            <person name="Hug L.A."/>
            <person name="Sharon I."/>
            <person name="Castelle C.J."/>
            <person name="Probst A.J."/>
            <person name="Thomas B.C."/>
            <person name="Singh A."/>
            <person name="Wilkins M.J."/>
            <person name="Karaoz U."/>
            <person name="Brodie E.L."/>
            <person name="Williams K.H."/>
            <person name="Hubbard S.S."/>
            <person name="Banfield J.F."/>
        </authorList>
    </citation>
    <scope>NUCLEOTIDE SEQUENCE [LARGE SCALE GENOMIC DNA]</scope>
</reference>